<dbReference type="Gene3D" id="2.10.230.10">
    <property type="entry name" value="Heat shock protein DnaJ, cysteine-rich domain"/>
    <property type="match status" value="1"/>
</dbReference>
<dbReference type="Pfam" id="PF00684">
    <property type="entry name" value="DnaJ_CXXCXGXG"/>
    <property type="match status" value="1"/>
</dbReference>
<dbReference type="InterPro" id="IPR008971">
    <property type="entry name" value="HSP40/DnaJ_pept-bd"/>
</dbReference>
<dbReference type="STRING" id="1735162.PeribacterB2_1087"/>
<keyword evidence="2 9" id="KW-0677">Repeat</keyword>
<dbReference type="HAMAP" id="MF_01152">
    <property type="entry name" value="DnaJ"/>
    <property type="match status" value="1"/>
</dbReference>
<dbReference type="PATRIC" id="fig|1735164.3.peg.1058"/>
<dbReference type="PROSITE" id="PS51188">
    <property type="entry name" value="ZF_CR"/>
    <property type="match status" value="1"/>
</dbReference>
<evidence type="ECO:0000313" key="14">
    <source>
        <dbReference type="Proteomes" id="UP000069135"/>
    </source>
</evidence>
<dbReference type="FunFam" id="1.10.287.110:FF:000034">
    <property type="entry name" value="Chaperone protein DnaJ"/>
    <property type="match status" value="1"/>
</dbReference>
<comment type="subcellular location">
    <subcellularLocation>
        <location evidence="9">Cytoplasm</location>
    </subcellularLocation>
</comment>
<feature type="binding site" evidence="9">
    <location>
        <position position="199"/>
    </location>
    <ligand>
        <name>Zn(2+)</name>
        <dbReference type="ChEBI" id="CHEBI:29105"/>
        <label>2</label>
    </ligand>
</feature>
<dbReference type="NCBIfam" id="NF008035">
    <property type="entry name" value="PRK10767.1"/>
    <property type="match status" value="1"/>
</dbReference>
<keyword evidence="4 9" id="KW-0862">Zinc</keyword>
<organism evidence="13 14">
    <name type="scientific">Candidatus Peribacter riflensis</name>
    <dbReference type="NCBI Taxonomy" id="1735162"/>
    <lineage>
        <taxon>Bacteria</taxon>
        <taxon>Candidatus Peregrinibacteriota</taxon>
        <taxon>Candidatus Peribacteria</taxon>
        <taxon>Candidatus Peribacterales</taxon>
        <taxon>Candidatus Peribacteraceae</taxon>
        <taxon>Candidatus Peribacter</taxon>
    </lineage>
</organism>
<feature type="binding site" evidence="9">
    <location>
        <position position="173"/>
    </location>
    <ligand>
        <name>Zn(2+)</name>
        <dbReference type="ChEBI" id="CHEBI:29105"/>
        <label>2</label>
    </ligand>
</feature>
<dbReference type="PRINTS" id="PR00625">
    <property type="entry name" value="JDOMAIN"/>
</dbReference>
<dbReference type="InterPro" id="IPR002939">
    <property type="entry name" value="DnaJ_C"/>
</dbReference>
<dbReference type="GO" id="GO:0008270">
    <property type="term" value="F:zinc ion binding"/>
    <property type="evidence" value="ECO:0007669"/>
    <property type="project" value="UniProtKB-UniRule"/>
</dbReference>
<dbReference type="CDD" id="cd10719">
    <property type="entry name" value="DnaJ_zf"/>
    <property type="match status" value="1"/>
</dbReference>
<keyword evidence="3 9" id="KW-0863">Zinc-finger</keyword>
<feature type="zinc finger region" description="CR-type" evidence="10">
    <location>
        <begin position="140"/>
        <end position="222"/>
    </location>
</feature>
<evidence type="ECO:0000313" key="13">
    <source>
        <dbReference type="EMBL" id="ALM13747.1"/>
    </source>
</evidence>
<dbReference type="PANTHER" id="PTHR43096">
    <property type="entry name" value="DNAJ HOMOLOG 1, MITOCHONDRIAL-RELATED"/>
    <property type="match status" value="1"/>
</dbReference>
<keyword evidence="9" id="KW-0235">DNA replication</keyword>
<feature type="binding site" evidence="9">
    <location>
        <position position="170"/>
    </location>
    <ligand>
        <name>Zn(2+)</name>
        <dbReference type="ChEBI" id="CHEBI:29105"/>
        <label>2</label>
    </ligand>
</feature>
<evidence type="ECO:0000259" key="11">
    <source>
        <dbReference type="PROSITE" id="PS50076"/>
    </source>
</evidence>
<dbReference type="GO" id="GO:0005524">
    <property type="term" value="F:ATP binding"/>
    <property type="evidence" value="ECO:0007669"/>
    <property type="project" value="InterPro"/>
</dbReference>
<dbReference type="PROSITE" id="PS50076">
    <property type="entry name" value="DNAJ_2"/>
    <property type="match status" value="1"/>
</dbReference>
<gene>
    <name evidence="9" type="primary">dnaJ</name>
    <name evidence="13" type="ORF">PeribacterD1_1085</name>
</gene>
<dbReference type="InterPro" id="IPR001305">
    <property type="entry name" value="HSP_DnaJ_Cys-rich_dom"/>
</dbReference>
<keyword evidence="9" id="KW-0346">Stress response</keyword>
<dbReference type="NCBIfam" id="TIGR02349">
    <property type="entry name" value="DnaJ_bact"/>
    <property type="match status" value="1"/>
</dbReference>
<evidence type="ECO:0000256" key="6">
    <source>
        <dbReference type="ARBA" id="ARBA00053423"/>
    </source>
</evidence>
<dbReference type="SUPFAM" id="SSF49493">
    <property type="entry name" value="HSP40/DnaJ peptide-binding domain"/>
    <property type="match status" value="2"/>
</dbReference>
<dbReference type="InterPro" id="IPR036410">
    <property type="entry name" value="HSP_DnaJ_Cys-rich_dom_sf"/>
</dbReference>
<comment type="caution">
    <text evidence="9">Lacks conserved residue(s) required for the propagation of feature annotation.</text>
</comment>
<dbReference type="GO" id="GO:0005737">
    <property type="term" value="C:cytoplasm"/>
    <property type="evidence" value="ECO:0007669"/>
    <property type="project" value="UniProtKB-SubCell"/>
</dbReference>
<dbReference type="Gene3D" id="1.10.287.110">
    <property type="entry name" value="DnaJ domain"/>
    <property type="match status" value="1"/>
</dbReference>
<dbReference type="GO" id="GO:0006260">
    <property type="term" value="P:DNA replication"/>
    <property type="evidence" value="ECO:0007669"/>
    <property type="project" value="UniProtKB-KW"/>
</dbReference>
<feature type="binding site" evidence="9">
    <location>
        <position position="196"/>
    </location>
    <ligand>
        <name>Zn(2+)</name>
        <dbReference type="ChEBI" id="CHEBI:29105"/>
        <label>2</label>
    </ligand>
</feature>
<evidence type="ECO:0000256" key="9">
    <source>
        <dbReference type="HAMAP-Rule" id="MF_01152"/>
    </source>
</evidence>
<dbReference type="FunFam" id="2.10.230.10:FF:000002">
    <property type="entry name" value="Molecular chaperone DnaJ"/>
    <property type="match status" value="1"/>
</dbReference>
<dbReference type="InterPro" id="IPR001623">
    <property type="entry name" value="DnaJ_domain"/>
</dbReference>
<evidence type="ECO:0000256" key="5">
    <source>
        <dbReference type="ARBA" id="ARBA00023186"/>
    </source>
</evidence>
<keyword evidence="9" id="KW-0963">Cytoplasm</keyword>
<comment type="subunit">
    <text evidence="9">Homodimer.</text>
</comment>
<dbReference type="FunFam" id="2.60.260.20:FF:000005">
    <property type="entry name" value="Chaperone protein dnaJ 1, mitochondrial"/>
    <property type="match status" value="1"/>
</dbReference>
<feature type="domain" description="J" evidence="11">
    <location>
        <begin position="4"/>
        <end position="69"/>
    </location>
</feature>
<dbReference type="PROSITE" id="PS00636">
    <property type="entry name" value="DNAJ_1"/>
    <property type="match status" value="1"/>
</dbReference>
<dbReference type="AlphaFoldDB" id="A0A0S1SV23"/>
<dbReference type="EMBL" id="CP013065">
    <property type="protein sequence ID" value="ALM13747.1"/>
    <property type="molecule type" value="Genomic_DNA"/>
</dbReference>
<dbReference type="SUPFAM" id="SSF57938">
    <property type="entry name" value="DnaJ/Hsp40 cysteine-rich domain"/>
    <property type="match status" value="1"/>
</dbReference>
<evidence type="ECO:0000256" key="1">
    <source>
        <dbReference type="ARBA" id="ARBA00022723"/>
    </source>
</evidence>
<dbReference type="Pfam" id="PF00226">
    <property type="entry name" value="DnaJ"/>
    <property type="match status" value="1"/>
</dbReference>
<comment type="domain">
    <text evidence="9">The J domain is necessary and sufficient to stimulate DnaK ATPase activity. Zinc center 1 plays an important role in the autonomous, DnaK-independent chaperone activity of DnaJ. Zinc center 2 is essential for interaction with DnaK and for DnaJ activity.</text>
</comment>
<evidence type="ECO:0000256" key="4">
    <source>
        <dbReference type="ARBA" id="ARBA00022833"/>
    </source>
</evidence>
<feature type="domain" description="CR-type" evidence="12">
    <location>
        <begin position="140"/>
        <end position="222"/>
    </location>
</feature>
<accession>A0A0S1SV23</accession>
<keyword evidence="5 9" id="KW-0143">Chaperone</keyword>
<evidence type="ECO:0000256" key="8">
    <source>
        <dbReference type="ARBA" id="ARBA00067609"/>
    </source>
</evidence>
<dbReference type="GO" id="GO:0042026">
    <property type="term" value="P:protein refolding"/>
    <property type="evidence" value="ECO:0007669"/>
    <property type="project" value="TreeGrafter"/>
</dbReference>
<sequence length="362" mass="39105">MPKDLYAILGLKRGATKEEIKRAYRTLSKELHPDRNKDSKESERRFKEVNEAYEVLSDEKKRAMYDQFGTTGGPGGAGGAGSGPFGGFDFSGFNTGDLGGLGDLFETFFGGGGARRGRREQRGRDLQIEIEVALTDVVEGIDRSLQLERQRPCKKCGGSGAEEGTKQVTCKECGGTGEITRTTQSFFGTFRQAAQCEACGGTGKTHEHPCKNGGGDGRVRSHEPVTIHIPAGMQDGQTLRVRGEGEAGVRGGAIGDLFVTVRIRPDAKFEREGDAIRSTVTIPVTDSLLGTEVPVHTVQGSVTLRVPAGTQPGQVFRLKGKGMPVLNSSRFGDHYVTVNVEIPTKLSKAEQKLVEEWKKMRG</sequence>
<dbReference type="GO" id="GO:0051082">
    <property type="term" value="F:unfolded protein binding"/>
    <property type="evidence" value="ECO:0007669"/>
    <property type="project" value="UniProtKB-UniRule"/>
</dbReference>
<evidence type="ECO:0000259" key="12">
    <source>
        <dbReference type="PROSITE" id="PS51188"/>
    </source>
</evidence>
<dbReference type="InterPro" id="IPR018253">
    <property type="entry name" value="DnaJ_domain_CS"/>
</dbReference>
<comment type="function">
    <text evidence="6 9">Participates actively in the response to hyperosmotic and heat shock by preventing the aggregation of stress-denatured proteins and by disaggregating proteins, also in an autonomous, DnaK-independent fashion. Unfolded proteins bind initially to DnaJ; upon interaction with the DnaJ-bound protein, DnaK hydrolyzes its bound ATP, resulting in the formation of a stable complex. GrpE releases ADP from DnaK; ATP binding to DnaK triggers the release of the substrate protein, thus completing the reaction cycle. Several rounds of ATP-dependent interactions between DnaJ, DnaK and GrpE are required for fully efficient folding. Also involved, together with DnaK and GrpE, in the DNA replication of plasmids through activation of initiation proteins.</text>
</comment>
<evidence type="ECO:0000256" key="7">
    <source>
        <dbReference type="ARBA" id="ARBA00061004"/>
    </source>
</evidence>
<dbReference type="GO" id="GO:0031072">
    <property type="term" value="F:heat shock protein binding"/>
    <property type="evidence" value="ECO:0007669"/>
    <property type="project" value="InterPro"/>
</dbReference>
<dbReference type="InterPro" id="IPR012724">
    <property type="entry name" value="DnaJ"/>
</dbReference>
<dbReference type="SMART" id="SM00271">
    <property type="entry name" value="DnaJ"/>
    <property type="match status" value="1"/>
</dbReference>
<protein>
    <recommendedName>
        <fullName evidence="8 9">Chaperone protein DnaJ</fullName>
    </recommendedName>
</protein>
<reference evidence="14" key="1">
    <citation type="submission" date="2015-10" db="EMBL/GenBank/DDBJ databases">
        <title>Analysis of five complete genome sequences for members of the class Peribacteria in the recently recognized Peregrinibacteria bacterial phylum.</title>
        <authorList>
            <person name="Anantharaman K."/>
            <person name="Brown C.T."/>
            <person name="Burstein D."/>
            <person name="Castelle C.J."/>
            <person name="Probst A.J."/>
            <person name="Thomas B.C."/>
            <person name="Williams K.H."/>
            <person name="Banfield J.F."/>
        </authorList>
    </citation>
    <scope>NUCLEOTIDE SEQUENCE [LARGE SCALE GENOMIC DNA]</scope>
</reference>
<evidence type="ECO:0000256" key="10">
    <source>
        <dbReference type="PROSITE-ProRule" id="PRU00546"/>
    </source>
</evidence>
<reference evidence="13 14" key="2">
    <citation type="journal article" date="2016" name="PeerJ">
        <title>Analysis of five complete genome sequences for members of the class Peribacteria in the recently recognized Peregrinibacteria bacterial phylum.</title>
        <authorList>
            <person name="Anantharaman K."/>
            <person name="Brown C.T."/>
            <person name="Burstein D."/>
            <person name="Castelle C.J."/>
            <person name="Probst A.J."/>
            <person name="Thomas B.C."/>
            <person name="Williams K.H."/>
            <person name="Banfield J.F."/>
        </authorList>
    </citation>
    <scope>NUCLEOTIDE SEQUENCE [LARGE SCALE GENOMIC DNA]</scope>
    <source>
        <strain evidence="13">RIFOXYD1_FULL_PER-ii_59_16</strain>
    </source>
</reference>
<dbReference type="CDD" id="cd10747">
    <property type="entry name" value="DnaJ_C"/>
    <property type="match status" value="1"/>
</dbReference>
<dbReference type="Proteomes" id="UP000069135">
    <property type="component" value="Chromosome"/>
</dbReference>
<evidence type="ECO:0000256" key="3">
    <source>
        <dbReference type="ARBA" id="ARBA00022771"/>
    </source>
</evidence>
<name>A0A0S1SV23_9BACT</name>
<evidence type="ECO:0000256" key="2">
    <source>
        <dbReference type="ARBA" id="ARBA00022737"/>
    </source>
</evidence>
<proteinExistence type="inferred from homology"/>
<dbReference type="InterPro" id="IPR036869">
    <property type="entry name" value="J_dom_sf"/>
</dbReference>
<dbReference type="GO" id="GO:0009408">
    <property type="term" value="P:response to heat"/>
    <property type="evidence" value="ECO:0007669"/>
    <property type="project" value="InterPro"/>
</dbReference>
<comment type="cofactor">
    <cofactor evidence="9">
        <name>Zn(2+)</name>
        <dbReference type="ChEBI" id="CHEBI:29105"/>
    </cofactor>
    <text evidence="9">Binds 2 Zn(2+) ions per monomer.</text>
</comment>
<dbReference type="CDD" id="cd06257">
    <property type="entry name" value="DnaJ"/>
    <property type="match status" value="1"/>
</dbReference>
<dbReference type="SUPFAM" id="SSF46565">
    <property type="entry name" value="Chaperone J-domain"/>
    <property type="match status" value="1"/>
</dbReference>
<dbReference type="Gene3D" id="2.60.260.20">
    <property type="entry name" value="Urease metallochaperone UreE, N-terminal domain"/>
    <property type="match status" value="2"/>
</dbReference>
<dbReference type="Pfam" id="PF01556">
    <property type="entry name" value="DnaJ_C"/>
    <property type="match status" value="1"/>
</dbReference>
<dbReference type="PANTHER" id="PTHR43096:SF10">
    <property type="entry name" value="CHAPERONE PROTEIN DNAJ A6, CHLOROPLASTIC"/>
    <property type="match status" value="1"/>
</dbReference>
<keyword evidence="1 9" id="KW-0479">Metal-binding</keyword>
<comment type="similarity">
    <text evidence="7 9">Belongs to the DnaJ family.</text>
</comment>